<dbReference type="GO" id="GO:1990281">
    <property type="term" value="C:efflux pump complex"/>
    <property type="evidence" value="ECO:0007669"/>
    <property type="project" value="TreeGrafter"/>
</dbReference>
<evidence type="ECO:0000313" key="6">
    <source>
        <dbReference type="EMBL" id="MCL1141601.1"/>
    </source>
</evidence>
<feature type="signal peptide" evidence="3">
    <location>
        <begin position="1"/>
        <end position="29"/>
    </location>
</feature>
<sequence>MKALNYTLQNSKQLLIAAASLLIINTATAQQGNHVDIDTLIATEVERVQYLTLDAKVEPIKSATVAAQTSGRVLAIHYDVNDLVSVGSPLLEITSEEQGAELAAAEAELARAKAINIEAQAQLKRYKTLFPQGAISQGSMDEATAKAKSSQQAVSAANASLIKAKQTVNYTVISAPYTGRITEKLVEEGETVVIGQGLLSGYATNSLRAVFFVPQQYRQQVANLTKINFYLDEHQPNRQYQSNHITPFAFSHQADHSIEVRAILDNQQDELFAGQWLKTKLAIDKKSIISLPLTTLHQIGDVTSVYRQVGDNYLQTQIRVGKHFIDENGVPSFEVLAGVMPDDIIVKNANHYILHLHKLTAN</sequence>
<comment type="similarity">
    <text evidence="1">Belongs to the membrane fusion protein (MFP) (TC 8.A.1) family.</text>
</comment>
<name>A0A9X2CJ29_9GAMM</name>
<dbReference type="NCBIfam" id="TIGR01730">
    <property type="entry name" value="RND_mfp"/>
    <property type="match status" value="1"/>
</dbReference>
<organism evidence="6 7">
    <name type="scientific">Shewanella gaetbuli</name>
    <dbReference type="NCBI Taxonomy" id="220752"/>
    <lineage>
        <taxon>Bacteria</taxon>
        <taxon>Pseudomonadati</taxon>
        <taxon>Pseudomonadota</taxon>
        <taxon>Gammaproteobacteria</taxon>
        <taxon>Alteromonadales</taxon>
        <taxon>Shewanellaceae</taxon>
        <taxon>Shewanella</taxon>
    </lineage>
</organism>
<comment type="caution">
    <text evidence="6">The sequence shown here is derived from an EMBL/GenBank/DDBJ whole genome shotgun (WGS) entry which is preliminary data.</text>
</comment>
<dbReference type="Gene3D" id="1.10.287.470">
    <property type="entry name" value="Helix hairpin bin"/>
    <property type="match status" value="1"/>
</dbReference>
<gene>
    <name evidence="6" type="ORF">L2672_02640</name>
</gene>
<evidence type="ECO:0000256" key="3">
    <source>
        <dbReference type="SAM" id="SignalP"/>
    </source>
</evidence>
<dbReference type="AlphaFoldDB" id="A0A9X2CJ29"/>
<dbReference type="GO" id="GO:0015562">
    <property type="term" value="F:efflux transmembrane transporter activity"/>
    <property type="evidence" value="ECO:0007669"/>
    <property type="project" value="TreeGrafter"/>
</dbReference>
<dbReference type="Pfam" id="PF25917">
    <property type="entry name" value="BSH_RND"/>
    <property type="match status" value="1"/>
</dbReference>
<keyword evidence="3" id="KW-0732">Signal</keyword>
<dbReference type="EMBL" id="JAKIKP010000001">
    <property type="protein sequence ID" value="MCL1141601.1"/>
    <property type="molecule type" value="Genomic_DNA"/>
</dbReference>
<dbReference type="InterPro" id="IPR058625">
    <property type="entry name" value="MdtA-like_BSH"/>
</dbReference>
<feature type="chain" id="PRO_5040892810" evidence="3">
    <location>
        <begin position="30"/>
        <end position="362"/>
    </location>
</feature>
<dbReference type="Gene3D" id="2.40.50.100">
    <property type="match status" value="1"/>
</dbReference>
<feature type="coiled-coil region" evidence="2">
    <location>
        <begin position="95"/>
        <end position="129"/>
    </location>
</feature>
<accession>A0A9X2CJ29</accession>
<proteinExistence type="inferred from homology"/>
<evidence type="ECO:0000256" key="2">
    <source>
        <dbReference type="SAM" id="Coils"/>
    </source>
</evidence>
<evidence type="ECO:0000256" key="1">
    <source>
        <dbReference type="ARBA" id="ARBA00009477"/>
    </source>
</evidence>
<dbReference type="Proteomes" id="UP001139333">
    <property type="component" value="Unassembled WGS sequence"/>
</dbReference>
<keyword evidence="2" id="KW-0175">Coiled coil</keyword>
<evidence type="ECO:0000259" key="4">
    <source>
        <dbReference type="Pfam" id="PF25876"/>
    </source>
</evidence>
<reference evidence="6" key="1">
    <citation type="submission" date="2022-01" db="EMBL/GenBank/DDBJ databases">
        <title>Whole genome-based taxonomy of the Shewanellaceae.</title>
        <authorList>
            <person name="Martin-Rodriguez A.J."/>
        </authorList>
    </citation>
    <scope>NUCLEOTIDE SEQUENCE</scope>
    <source>
        <strain evidence="6">DSM 16422</strain>
    </source>
</reference>
<feature type="domain" description="Multidrug resistance protein MdtA-like alpha-helical hairpin" evidence="4">
    <location>
        <begin position="102"/>
        <end position="171"/>
    </location>
</feature>
<dbReference type="PANTHER" id="PTHR30469">
    <property type="entry name" value="MULTIDRUG RESISTANCE PROTEIN MDTA"/>
    <property type="match status" value="1"/>
</dbReference>
<evidence type="ECO:0000259" key="5">
    <source>
        <dbReference type="Pfam" id="PF25917"/>
    </source>
</evidence>
<dbReference type="Pfam" id="PF25876">
    <property type="entry name" value="HH_MFP_RND"/>
    <property type="match status" value="1"/>
</dbReference>
<dbReference type="PANTHER" id="PTHR30469:SF18">
    <property type="entry name" value="RESISTANCE-NODULATION-CELL DIVISION (RND) EFFLUX MEMBRANE FUSION PROTEIN-RELATED"/>
    <property type="match status" value="1"/>
</dbReference>
<feature type="domain" description="Multidrug resistance protein MdtA-like barrel-sandwich hybrid" evidence="5">
    <location>
        <begin position="62"/>
        <end position="196"/>
    </location>
</feature>
<evidence type="ECO:0000313" key="7">
    <source>
        <dbReference type="Proteomes" id="UP001139333"/>
    </source>
</evidence>
<dbReference type="InterPro" id="IPR058624">
    <property type="entry name" value="MdtA-like_HH"/>
</dbReference>
<protein>
    <submittedName>
        <fullName evidence="6">Efflux RND transporter periplasmic adaptor subunit</fullName>
    </submittedName>
</protein>
<keyword evidence="7" id="KW-1185">Reference proteome</keyword>
<dbReference type="InterPro" id="IPR006143">
    <property type="entry name" value="RND_pump_MFP"/>
</dbReference>
<dbReference type="RefSeq" id="WP_248994271.1">
    <property type="nucleotide sequence ID" value="NZ_JAKIKP010000001.1"/>
</dbReference>
<dbReference type="SUPFAM" id="SSF111369">
    <property type="entry name" value="HlyD-like secretion proteins"/>
    <property type="match status" value="1"/>
</dbReference>
<dbReference type="Gene3D" id="2.40.30.170">
    <property type="match status" value="1"/>
</dbReference>